<organism evidence="8 9">
    <name type="scientific">Jonesia denitrificans (strain ATCC 14870 / DSM 20603 / BCRC 15368 / CIP 55.134 / JCM 11481 / NBRC 15587 / NCTC 10816 / Prevot 55134)</name>
    <name type="common">Listeria denitrificans</name>
    <dbReference type="NCBI Taxonomy" id="471856"/>
    <lineage>
        <taxon>Bacteria</taxon>
        <taxon>Bacillati</taxon>
        <taxon>Actinomycetota</taxon>
        <taxon>Actinomycetes</taxon>
        <taxon>Micrococcales</taxon>
        <taxon>Jonesiaceae</taxon>
        <taxon>Jonesia</taxon>
    </lineage>
</organism>
<reference evidence="8 9" key="1">
    <citation type="journal article" date="2009" name="Stand. Genomic Sci.">
        <title>Complete genome sequence of Jonesia denitrificans type strain (Prevot 55134).</title>
        <authorList>
            <person name="Pukall R."/>
            <person name="Gehrich-Schroter G."/>
            <person name="Lapidus A."/>
            <person name="Nolan M."/>
            <person name="Glavina Del Rio T."/>
            <person name="Lucas S."/>
            <person name="Chen F."/>
            <person name="Tice H."/>
            <person name="Pitluck S."/>
            <person name="Cheng J.F."/>
            <person name="Copeland A."/>
            <person name="Saunders E."/>
            <person name="Brettin T."/>
            <person name="Detter J.C."/>
            <person name="Bruce D."/>
            <person name="Goodwin L."/>
            <person name="Pati A."/>
            <person name="Ivanova N."/>
            <person name="Mavromatis K."/>
            <person name="Ovchinnikova G."/>
            <person name="Chen A."/>
            <person name="Palaniappan K."/>
            <person name="Land M."/>
            <person name="Hauser L."/>
            <person name="Chang Y.J."/>
            <person name="Jeffries C.D."/>
            <person name="Chain P."/>
            <person name="Goker M."/>
            <person name="Bristow J."/>
            <person name="Eisen J.A."/>
            <person name="Markowitz V."/>
            <person name="Hugenholtz P."/>
            <person name="Kyrpides N.C."/>
            <person name="Klenk H.P."/>
            <person name="Han C."/>
        </authorList>
    </citation>
    <scope>NUCLEOTIDE SEQUENCE [LARGE SCALE GENOMIC DNA]</scope>
    <source>
        <strain evidence="9">ATCC 14870 / DSM 20603 / BCRC 15368 / CIP 55.134 / JCM 11481 / NBRC 15587 / NCTC 10816 / Prevot 55134</strain>
    </source>
</reference>
<dbReference type="STRING" id="471856.Jden_0568"/>
<evidence type="ECO:0000313" key="9">
    <source>
        <dbReference type="Proteomes" id="UP000000628"/>
    </source>
</evidence>
<dbReference type="InterPro" id="IPR020846">
    <property type="entry name" value="MFS_dom"/>
</dbReference>
<dbReference type="EMBL" id="CP001706">
    <property type="protein sequence ID" value="ACV08232.1"/>
    <property type="molecule type" value="Genomic_DNA"/>
</dbReference>
<feature type="transmembrane region" description="Helical" evidence="6">
    <location>
        <begin position="82"/>
        <end position="101"/>
    </location>
</feature>
<sequence>MTTAATRPAPPGRPLDRPRTIAAWALWDWGSAAWNAVITTFVFTTWLTSRSFVPDELVTQETQGNAQATAEVAAVMAEHTTWLSWGTAVAGVAIALAAPVLGARADASGRRRLWLGINTTVVVVLSALLVLINPDATNQAHQVMIGVGLLSLGNIFFELASVNYNAMLNQISTPHNRGRISGLGWGAGYLGGIVLLLIVFTAFINPDVGLFGVTSDGGWDVRLSVLLAAVWFALWAIPVFFAVPHHQAPVSVPPTIRASYVKVARDVASLWRKERTTMRFLIAAAIYRDGLAGVFLYGGLIASTVFGFSPSQVIMFAIAANVVSGVATMIFGFIEDTVGPRVVILVSLVGMIVSGFAVFVGSDSGQGVFWVGGLFLCVFVGPAQSASRSTVSRLARPTMEGELFGLYAMTGRVVSFLAPLAFGVMVALFGDNRFGVLGLVLILLLGVILVWPLRLTEHTTPHPSGDRA</sequence>
<dbReference type="PANTHER" id="PTHR23519">
    <property type="entry name" value="AUTOPHAGY-RELATED PROTEIN 22"/>
    <property type="match status" value="1"/>
</dbReference>
<feature type="transmembrane region" description="Helical" evidence="6">
    <location>
        <begin position="341"/>
        <end position="361"/>
    </location>
</feature>
<feature type="transmembrane region" description="Helical" evidence="6">
    <location>
        <begin position="313"/>
        <end position="334"/>
    </location>
</feature>
<dbReference type="Gene3D" id="1.20.1250.20">
    <property type="entry name" value="MFS general substrate transporter like domains"/>
    <property type="match status" value="2"/>
</dbReference>
<keyword evidence="5 6" id="KW-0472">Membrane</keyword>
<dbReference type="InterPro" id="IPR024671">
    <property type="entry name" value="Atg22-like"/>
</dbReference>
<feature type="transmembrane region" description="Helical" evidence="6">
    <location>
        <begin position="183"/>
        <end position="204"/>
    </location>
</feature>
<gene>
    <name evidence="8" type="ordered locus">Jden_0568</name>
</gene>
<feature type="transmembrane region" description="Helical" evidence="6">
    <location>
        <begin position="367"/>
        <end position="383"/>
    </location>
</feature>
<feature type="transmembrane region" description="Helical" evidence="6">
    <location>
        <begin position="113"/>
        <end position="132"/>
    </location>
</feature>
<evidence type="ECO:0000256" key="6">
    <source>
        <dbReference type="SAM" id="Phobius"/>
    </source>
</evidence>
<dbReference type="eggNOG" id="COG2270">
    <property type="taxonomic scope" value="Bacteria"/>
</dbReference>
<keyword evidence="4 6" id="KW-1133">Transmembrane helix</keyword>
<dbReference type="HOGENOM" id="CLU_017518_3_1_11"/>
<dbReference type="GO" id="GO:0005886">
    <property type="term" value="C:plasma membrane"/>
    <property type="evidence" value="ECO:0007669"/>
    <property type="project" value="UniProtKB-SubCell"/>
</dbReference>
<evidence type="ECO:0000256" key="1">
    <source>
        <dbReference type="ARBA" id="ARBA00004651"/>
    </source>
</evidence>
<dbReference type="InterPro" id="IPR036259">
    <property type="entry name" value="MFS_trans_sf"/>
</dbReference>
<keyword evidence="3 6" id="KW-0812">Transmembrane</keyword>
<dbReference type="PANTHER" id="PTHR23519:SF1">
    <property type="entry name" value="AUTOPHAGY-RELATED PROTEIN 22"/>
    <property type="match status" value="1"/>
</dbReference>
<dbReference type="AlphaFoldDB" id="C7R0S5"/>
<keyword evidence="2" id="KW-0813">Transport</keyword>
<evidence type="ECO:0000256" key="5">
    <source>
        <dbReference type="ARBA" id="ARBA00023136"/>
    </source>
</evidence>
<dbReference type="RefSeq" id="WP_015770861.1">
    <property type="nucleotide sequence ID" value="NC_013174.1"/>
</dbReference>
<evidence type="ECO:0000256" key="2">
    <source>
        <dbReference type="ARBA" id="ARBA00022448"/>
    </source>
</evidence>
<keyword evidence="9" id="KW-1185">Reference proteome</keyword>
<proteinExistence type="predicted"/>
<dbReference type="Pfam" id="PF11700">
    <property type="entry name" value="ATG22"/>
    <property type="match status" value="1"/>
</dbReference>
<feature type="transmembrane region" description="Helical" evidence="6">
    <location>
        <begin position="434"/>
        <end position="453"/>
    </location>
</feature>
<dbReference type="PROSITE" id="PS50850">
    <property type="entry name" value="MFS"/>
    <property type="match status" value="1"/>
</dbReference>
<feature type="transmembrane region" description="Helical" evidence="6">
    <location>
        <begin position="21"/>
        <end position="47"/>
    </location>
</feature>
<protein>
    <submittedName>
        <fullName evidence="8">Major facilitator superfamily MFS_1</fullName>
    </submittedName>
</protein>
<feature type="transmembrane region" description="Helical" evidence="6">
    <location>
        <begin position="404"/>
        <end position="428"/>
    </location>
</feature>
<evidence type="ECO:0000256" key="3">
    <source>
        <dbReference type="ARBA" id="ARBA00022692"/>
    </source>
</evidence>
<name>C7R0S5_JONDD</name>
<feature type="transmembrane region" description="Helical" evidence="6">
    <location>
        <begin position="224"/>
        <end position="243"/>
    </location>
</feature>
<dbReference type="InterPro" id="IPR050495">
    <property type="entry name" value="ATG22/LtaA_families"/>
</dbReference>
<dbReference type="KEGG" id="jde:Jden_0568"/>
<evidence type="ECO:0000313" key="8">
    <source>
        <dbReference type="EMBL" id="ACV08232.1"/>
    </source>
</evidence>
<feature type="transmembrane region" description="Helical" evidence="6">
    <location>
        <begin position="144"/>
        <end position="162"/>
    </location>
</feature>
<comment type="subcellular location">
    <subcellularLocation>
        <location evidence="1">Cell membrane</location>
        <topology evidence="1">Multi-pass membrane protein</topology>
    </subcellularLocation>
</comment>
<evidence type="ECO:0000256" key="4">
    <source>
        <dbReference type="ARBA" id="ARBA00022989"/>
    </source>
</evidence>
<dbReference type="SUPFAM" id="SSF103473">
    <property type="entry name" value="MFS general substrate transporter"/>
    <property type="match status" value="1"/>
</dbReference>
<dbReference type="OrthoDB" id="9768783at2"/>
<dbReference type="Proteomes" id="UP000000628">
    <property type="component" value="Chromosome"/>
</dbReference>
<evidence type="ECO:0000259" key="7">
    <source>
        <dbReference type="PROSITE" id="PS50850"/>
    </source>
</evidence>
<feature type="transmembrane region" description="Helical" evidence="6">
    <location>
        <begin position="280"/>
        <end position="301"/>
    </location>
</feature>
<feature type="domain" description="Major facilitator superfamily (MFS) profile" evidence="7">
    <location>
        <begin position="41"/>
        <end position="458"/>
    </location>
</feature>
<dbReference type="GO" id="GO:0022857">
    <property type="term" value="F:transmembrane transporter activity"/>
    <property type="evidence" value="ECO:0007669"/>
    <property type="project" value="InterPro"/>
</dbReference>
<accession>C7R0S5</accession>